<dbReference type="PANTHER" id="PTHR30614">
    <property type="entry name" value="MEMBRANE COMPONENT OF AMINO ACID ABC TRANSPORTER"/>
    <property type="match status" value="1"/>
</dbReference>
<proteinExistence type="inferred from homology"/>
<sequence length="240" mass="26576">MSYLETLKNIFINDGRYMYIIKGLGFSVGVTIFAAFIGLVVGIILALFRLSRFYPLKKFEHLNEEIKKFNPLELFALLYVDLVRGTPAVVQLMILANIVFVGALRDTPVFIVAGLAFGLNSAAYVAEIIRAGIQGLDKGQMEAAKALGMPYRLAMKEIIIPQAIKKILPTLVSEFITLLKETSIVGFIGGVDLLRSANIITSQTYRGVEPLLAVGFIYLVLTSLFTKFMRVVEKGMRKSD</sequence>
<reference evidence="11 12" key="1">
    <citation type="submission" date="2019-03" db="EMBL/GenBank/DDBJ databases">
        <title>Genomic Encyclopedia of Type Strains, Phase IV (KMG-IV): sequencing the most valuable type-strain genomes for metagenomic binning, comparative biology and taxonomic classification.</title>
        <authorList>
            <person name="Goeker M."/>
        </authorList>
    </citation>
    <scope>NUCLEOTIDE SEQUENCE [LARGE SCALE GENOMIC DNA]</scope>
    <source>
        <strain evidence="11 12">DSM 100055</strain>
    </source>
</reference>
<dbReference type="GO" id="GO:0005886">
    <property type="term" value="C:plasma membrane"/>
    <property type="evidence" value="ECO:0007669"/>
    <property type="project" value="UniProtKB-SubCell"/>
</dbReference>
<dbReference type="GO" id="GO:0055085">
    <property type="term" value="P:transmembrane transport"/>
    <property type="evidence" value="ECO:0007669"/>
    <property type="project" value="InterPro"/>
</dbReference>
<dbReference type="FunFam" id="1.10.3720.10:FF:000033">
    <property type="entry name" value="Polar amino acid ABC transporter permease"/>
    <property type="match status" value="1"/>
</dbReference>
<evidence type="ECO:0000256" key="9">
    <source>
        <dbReference type="RuleBase" id="RU363032"/>
    </source>
</evidence>
<evidence type="ECO:0000256" key="7">
    <source>
        <dbReference type="ARBA" id="ARBA00022989"/>
    </source>
</evidence>
<evidence type="ECO:0000313" key="12">
    <source>
        <dbReference type="Proteomes" id="UP000294678"/>
    </source>
</evidence>
<keyword evidence="3 9" id="KW-0813">Transport</keyword>
<evidence type="ECO:0000256" key="8">
    <source>
        <dbReference type="ARBA" id="ARBA00023136"/>
    </source>
</evidence>
<evidence type="ECO:0000259" key="10">
    <source>
        <dbReference type="PROSITE" id="PS50928"/>
    </source>
</evidence>
<name>A0AA46DYU3_9FUSO</name>
<keyword evidence="7 9" id="KW-1133">Transmembrane helix</keyword>
<dbReference type="PANTHER" id="PTHR30614:SF20">
    <property type="entry name" value="GLUTAMINE TRANSPORT SYSTEM PERMEASE PROTEIN GLNP"/>
    <property type="match status" value="1"/>
</dbReference>
<dbReference type="AlphaFoldDB" id="A0AA46DYU3"/>
<dbReference type="Proteomes" id="UP000294678">
    <property type="component" value="Unassembled WGS sequence"/>
</dbReference>
<feature type="transmembrane region" description="Helical" evidence="9">
    <location>
        <begin position="20"/>
        <end position="48"/>
    </location>
</feature>
<protein>
    <submittedName>
        <fullName evidence="11">Amino acid ABC transporter membrane protein (PAAT family)</fullName>
    </submittedName>
</protein>
<evidence type="ECO:0000313" key="11">
    <source>
        <dbReference type="EMBL" id="TDT70639.1"/>
    </source>
</evidence>
<feature type="domain" description="ABC transmembrane type-1" evidence="10">
    <location>
        <begin position="24"/>
        <end position="229"/>
    </location>
</feature>
<evidence type="ECO:0000256" key="2">
    <source>
        <dbReference type="ARBA" id="ARBA00010072"/>
    </source>
</evidence>
<evidence type="ECO:0000256" key="1">
    <source>
        <dbReference type="ARBA" id="ARBA00004651"/>
    </source>
</evidence>
<keyword evidence="12" id="KW-1185">Reference proteome</keyword>
<dbReference type="InterPro" id="IPR043429">
    <property type="entry name" value="ArtM/GltK/GlnP/TcyL/YhdX-like"/>
</dbReference>
<dbReference type="SUPFAM" id="SSF161098">
    <property type="entry name" value="MetI-like"/>
    <property type="match status" value="1"/>
</dbReference>
<dbReference type="RefSeq" id="WP_134113073.1">
    <property type="nucleotide sequence ID" value="NZ_SOBG01000004.1"/>
</dbReference>
<keyword evidence="5 9" id="KW-0812">Transmembrane</keyword>
<keyword evidence="8 9" id="KW-0472">Membrane</keyword>
<comment type="similarity">
    <text evidence="2">Belongs to the binding-protein-dependent transport system permease family. HisMQ subfamily.</text>
</comment>
<evidence type="ECO:0000256" key="5">
    <source>
        <dbReference type="ARBA" id="ARBA00022692"/>
    </source>
</evidence>
<feature type="transmembrane region" description="Helical" evidence="9">
    <location>
        <begin position="109"/>
        <end position="129"/>
    </location>
</feature>
<dbReference type="GO" id="GO:0006865">
    <property type="term" value="P:amino acid transport"/>
    <property type="evidence" value="ECO:0007669"/>
    <property type="project" value="UniProtKB-KW"/>
</dbReference>
<evidence type="ECO:0000256" key="6">
    <source>
        <dbReference type="ARBA" id="ARBA00022970"/>
    </source>
</evidence>
<dbReference type="PROSITE" id="PS50928">
    <property type="entry name" value="ABC_TM1"/>
    <property type="match status" value="1"/>
</dbReference>
<gene>
    <name evidence="11" type="ORF">EV215_1192</name>
</gene>
<keyword evidence="6" id="KW-0029">Amino-acid transport</keyword>
<evidence type="ECO:0000256" key="4">
    <source>
        <dbReference type="ARBA" id="ARBA00022475"/>
    </source>
</evidence>
<dbReference type="CDD" id="cd06261">
    <property type="entry name" value="TM_PBP2"/>
    <property type="match status" value="1"/>
</dbReference>
<dbReference type="Gene3D" id="1.10.3720.10">
    <property type="entry name" value="MetI-like"/>
    <property type="match status" value="1"/>
</dbReference>
<dbReference type="EMBL" id="SOBG01000004">
    <property type="protein sequence ID" value="TDT70639.1"/>
    <property type="molecule type" value="Genomic_DNA"/>
</dbReference>
<feature type="transmembrane region" description="Helical" evidence="9">
    <location>
        <begin position="76"/>
        <end position="103"/>
    </location>
</feature>
<evidence type="ECO:0000256" key="3">
    <source>
        <dbReference type="ARBA" id="ARBA00022448"/>
    </source>
</evidence>
<organism evidence="11 12">
    <name type="scientific">Hypnocyclicus thermotrophus</name>
    <dbReference type="NCBI Taxonomy" id="1627895"/>
    <lineage>
        <taxon>Bacteria</taxon>
        <taxon>Fusobacteriati</taxon>
        <taxon>Fusobacteriota</taxon>
        <taxon>Fusobacteriia</taxon>
        <taxon>Fusobacteriales</taxon>
        <taxon>Fusobacteriaceae</taxon>
        <taxon>Hypnocyclicus</taxon>
    </lineage>
</organism>
<comment type="subcellular location">
    <subcellularLocation>
        <location evidence="1 9">Cell membrane</location>
        <topology evidence="1 9">Multi-pass membrane protein</topology>
    </subcellularLocation>
</comment>
<dbReference type="Pfam" id="PF00528">
    <property type="entry name" value="BPD_transp_1"/>
    <property type="match status" value="1"/>
</dbReference>
<feature type="transmembrane region" description="Helical" evidence="9">
    <location>
        <begin position="211"/>
        <end position="229"/>
    </location>
</feature>
<dbReference type="InterPro" id="IPR035906">
    <property type="entry name" value="MetI-like_sf"/>
</dbReference>
<accession>A0AA46DYU3</accession>
<comment type="caution">
    <text evidence="11">The sequence shown here is derived from an EMBL/GenBank/DDBJ whole genome shotgun (WGS) entry which is preliminary data.</text>
</comment>
<dbReference type="InterPro" id="IPR000515">
    <property type="entry name" value="MetI-like"/>
</dbReference>
<keyword evidence="4" id="KW-1003">Cell membrane</keyword>